<feature type="region of interest" description="Disordered" evidence="1">
    <location>
        <begin position="1"/>
        <end position="93"/>
    </location>
</feature>
<evidence type="ECO:0000313" key="2">
    <source>
        <dbReference type="EMBL" id="BBI19752.1"/>
    </source>
</evidence>
<dbReference type="AlphaFoldDB" id="A0A3T1CFM1"/>
<dbReference type="Proteomes" id="UP000290057">
    <property type="component" value="Chromosome"/>
</dbReference>
<evidence type="ECO:0000313" key="3">
    <source>
        <dbReference type="Proteomes" id="UP000290057"/>
    </source>
</evidence>
<evidence type="ECO:0000256" key="1">
    <source>
        <dbReference type="SAM" id="MobiDB-lite"/>
    </source>
</evidence>
<feature type="compositionally biased region" description="Basic and acidic residues" evidence="1">
    <location>
        <begin position="7"/>
        <end position="24"/>
    </location>
</feature>
<sequence length="93" mass="10070">MGEYAPDDQRDVHSSETAEWRETEQQQQQQRQPQDGDTPANMGYGNAHDAAGVSEQEKAQTEGSAGEAATDRADDARPDIRARADAARPLGSD</sequence>
<reference evidence="2 3" key="1">
    <citation type="submission" date="2019-01" db="EMBL/GenBank/DDBJ databases">
        <title>Complete genome sequence of Erythrobacter flavus KJ5.</title>
        <authorList>
            <person name="Kanesaki Y."/>
            <person name="Brotosudarmo T."/>
            <person name="Moriuchi R."/>
            <person name="Awai K."/>
        </authorList>
    </citation>
    <scope>NUCLEOTIDE SEQUENCE [LARGE SCALE GENOMIC DNA]</scope>
    <source>
        <strain evidence="2 3">KJ5</strain>
    </source>
</reference>
<dbReference type="EMBL" id="AP019389">
    <property type="protein sequence ID" value="BBI19752.1"/>
    <property type="molecule type" value="Genomic_DNA"/>
</dbReference>
<proteinExistence type="predicted"/>
<name>A0A3T1CFM1_9SPHN</name>
<protein>
    <submittedName>
        <fullName evidence="2">Uncharacterized protein</fullName>
    </submittedName>
</protein>
<dbReference type="RefSeq" id="WP_130585847.1">
    <property type="nucleotide sequence ID" value="NZ_AP019389.1"/>
</dbReference>
<organism evidence="2 3">
    <name type="scientific">Qipengyuania flava</name>
    <dbReference type="NCBI Taxonomy" id="192812"/>
    <lineage>
        <taxon>Bacteria</taxon>
        <taxon>Pseudomonadati</taxon>
        <taxon>Pseudomonadota</taxon>
        <taxon>Alphaproteobacteria</taxon>
        <taxon>Sphingomonadales</taxon>
        <taxon>Erythrobacteraceae</taxon>
        <taxon>Qipengyuania</taxon>
    </lineage>
</organism>
<gene>
    <name evidence="2" type="ORF">EKJ_05990</name>
</gene>
<accession>A0A3T1CFM1</accession>
<feature type="compositionally biased region" description="Basic and acidic residues" evidence="1">
    <location>
        <begin position="69"/>
        <end position="86"/>
    </location>
</feature>
<keyword evidence="3" id="KW-1185">Reference proteome</keyword>